<dbReference type="InterPro" id="IPR013264">
    <property type="entry name" value="DNAG_N"/>
</dbReference>
<dbReference type="SMART" id="SM00493">
    <property type="entry name" value="TOPRIM"/>
    <property type="match status" value="1"/>
</dbReference>
<dbReference type="Pfam" id="PF08275">
    <property type="entry name" value="DNAG_N"/>
    <property type="match status" value="1"/>
</dbReference>
<dbReference type="InterPro" id="IPR034151">
    <property type="entry name" value="TOPRIM_DnaG_bac"/>
</dbReference>
<comment type="caution">
    <text evidence="3">The sequence shown here is derived from an EMBL/GenBank/DDBJ whole genome shotgun (WGS) entry which is preliminary data.</text>
</comment>
<feature type="region of interest" description="Disordered" evidence="1">
    <location>
        <begin position="628"/>
        <end position="682"/>
    </location>
</feature>
<evidence type="ECO:0000256" key="1">
    <source>
        <dbReference type="SAM" id="MobiDB-lite"/>
    </source>
</evidence>
<dbReference type="InterPro" id="IPR006171">
    <property type="entry name" value="TOPRIM_dom"/>
</dbReference>
<dbReference type="Gene3D" id="3.40.1360.10">
    <property type="match status" value="1"/>
</dbReference>
<feature type="compositionally biased region" description="Low complexity" evidence="1">
    <location>
        <begin position="637"/>
        <end position="652"/>
    </location>
</feature>
<proteinExistence type="predicted"/>
<dbReference type="InterPro" id="IPR037068">
    <property type="entry name" value="DNA_primase_core_N_sf"/>
</dbReference>
<dbReference type="PANTHER" id="PTHR30313:SF2">
    <property type="entry name" value="DNA PRIMASE"/>
    <property type="match status" value="1"/>
</dbReference>
<keyword evidence="4" id="KW-1185">Reference proteome</keyword>
<dbReference type="PANTHER" id="PTHR30313">
    <property type="entry name" value="DNA PRIMASE"/>
    <property type="match status" value="1"/>
</dbReference>
<organism evidence="3 4">
    <name type="scientific">Sphaerimonospora cavernae</name>
    <dbReference type="NCBI Taxonomy" id="1740611"/>
    <lineage>
        <taxon>Bacteria</taxon>
        <taxon>Bacillati</taxon>
        <taxon>Actinomycetota</taxon>
        <taxon>Actinomycetes</taxon>
        <taxon>Streptosporangiales</taxon>
        <taxon>Streptosporangiaceae</taxon>
        <taxon>Sphaerimonospora</taxon>
    </lineage>
</organism>
<feature type="domain" description="Toprim" evidence="2">
    <location>
        <begin position="452"/>
        <end position="539"/>
    </location>
</feature>
<dbReference type="RefSeq" id="WP_394300581.1">
    <property type="nucleotide sequence ID" value="NZ_JBHMQT010000013.1"/>
</dbReference>
<dbReference type="Proteomes" id="UP001589870">
    <property type="component" value="Unassembled WGS sequence"/>
</dbReference>
<dbReference type="PROSITE" id="PS50880">
    <property type="entry name" value="TOPRIM"/>
    <property type="match status" value="1"/>
</dbReference>
<dbReference type="Pfam" id="PF13155">
    <property type="entry name" value="Toprim_2"/>
    <property type="match status" value="1"/>
</dbReference>
<dbReference type="EMBL" id="JBHMQT010000013">
    <property type="protein sequence ID" value="MFC0862367.1"/>
    <property type="molecule type" value="Genomic_DNA"/>
</dbReference>
<feature type="region of interest" description="Disordered" evidence="1">
    <location>
        <begin position="273"/>
        <end position="307"/>
    </location>
</feature>
<dbReference type="SUPFAM" id="SSF56731">
    <property type="entry name" value="DNA primase core"/>
    <property type="match status" value="1"/>
</dbReference>
<sequence length="682" mass="72774">MVHEVRDTERPDANALLDAAAREASLLRSGQDWAAWLDLASRHREYGFAALMLIRAARPDATMLAGYESWRRLGRQVVKGERGIRILQPNAARPTTVFDIAQTRPTPSAGPPVPDEAAAAVLEPAAALTALSAFAERMGYPVVRSPYDGVAVTVLQNEHGRRFIRVADHLYDAAAVAALAHELGHVLLKHPAGVPAVTSPDCRGGWKMEADSVAYLVLRRLGMNPSGIVFPNVSSWAGSDPRAPRFATIRMVGDRILLSAALLSSHLEGAPSSAAQAVRQGRTRGALAEPSDARAPATREQPTATSRAALSEGKIHDIYREAERFFARQLGRGWPLPYLRTRGIDAATARAWRIGYAPSGRKGLVAHLRGRGYEDTLIEAAGLARRRGSRLVDAFQDRIVLTLRTEAGDIAGFIARHSPKGRGPKYLANRGAAKGSVLYGLAENRRLLAAGARPVIVEGPFDALAVTLAGGGRYAGVATCGTALTPAQVAALSRVANLDAARVVVTFDADQPGMRGAARVFDLLPDAEAVRLPEGRDPSAILAQDGPVALARLLEGERVPLADVVVDAELDRFPRLRFAEDRLRALQTVAPIVAGLPSEHVARQIVRTATRLGLDVMAVNEAVVTAVEQTPSPPPHHTAAPPTAAAMAHLDAPAPPPEGGRPEPARSRPSPPRSPARHRRKP</sequence>
<dbReference type="InterPro" id="IPR050219">
    <property type="entry name" value="DnaG_primase"/>
</dbReference>
<gene>
    <name evidence="3" type="ORF">ACFHYQ_08660</name>
</gene>
<accession>A0ABV6U1N3</accession>
<evidence type="ECO:0000313" key="4">
    <source>
        <dbReference type="Proteomes" id="UP001589870"/>
    </source>
</evidence>
<evidence type="ECO:0000313" key="3">
    <source>
        <dbReference type="EMBL" id="MFC0862367.1"/>
    </source>
</evidence>
<protein>
    <submittedName>
        <fullName evidence="3">Toprim domain-containing protein</fullName>
    </submittedName>
</protein>
<name>A0ABV6U1N3_9ACTN</name>
<reference evidence="3 4" key="1">
    <citation type="submission" date="2024-09" db="EMBL/GenBank/DDBJ databases">
        <authorList>
            <person name="Sun Q."/>
            <person name="Mori K."/>
        </authorList>
    </citation>
    <scope>NUCLEOTIDE SEQUENCE [LARGE SCALE GENOMIC DNA]</scope>
    <source>
        <strain evidence="3 4">TBRC 1851</strain>
    </source>
</reference>
<dbReference type="CDD" id="cd03364">
    <property type="entry name" value="TOPRIM_DnaG_primases"/>
    <property type="match status" value="1"/>
</dbReference>
<evidence type="ECO:0000259" key="2">
    <source>
        <dbReference type="PROSITE" id="PS50880"/>
    </source>
</evidence>
<dbReference type="Gene3D" id="3.90.980.10">
    <property type="entry name" value="DNA primase, catalytic core, N-terminal domain"/>
    <property type="match status" value="1"/>
</dbReference>